<dbReference type="EMBL" id="AVPF01000003">
    <property type="protein sequence ID" value="KGX91255.1"/>
    <property type="molecule type" value="Genomic_DNA"/>
</dbReference>
<reference evidence="2 3" key="1">
    <citation type="submission" date="2013-08" db="EMBL/GenBank/DDBJ databases">
        <authorList>
            <person name="Huang J."/>
            <person name="Wang G."/>
        </authorList>
    </citation>
    <scope>NUCLEOTIDE SEQUENCE [LARGE SCALE GENOMIC DNA]</scope>
    <source>
        <strain evidence="2 3">BH030004</strain>
    </source>
</reference>
<keyword evidence="3" id="KW-1185">Reference proteome</keyword>
<keyword evidence="1" id="KW-0812">Transmembrane</keyword>
<accession>A0A0A5GJC5</accession>
<proteinExistence type="predicted"/>
<evidence type="ECO:0000313" key="3">
    <source>
        <dbReference type="Proteomes" id="UP000030403"/>
    </source>
</evidence>
<sequence length="104" mass="11924">MIQKRWKLILFTVMIGIIIQFTYTSNIQVPITSIVETGESVNLMDGHEDDQSSSVTKFGYLPITLASLLIISGTLLDRRQKFMHFLSSVFYQSNYFRQNIVTSP</sequence>
<dbReference type="Proteomes" id="UP000030403">
    <property type="component" value="Unassembled WGS sequence"/>
</dbReference>
<gene>
    <name evidence="2" type="ORF">N783_10905</name>
</gene>
<evidence type="ECO:0000313" key="2">
    <source>
        <dbReference type="EMBL" id="KGX91255.1"/>
    </source>
</evidence>
<keyword evidence="1" id="KW-0472">Membrane</keyword>
<feature type="transmembrane region" description="Helical" evidence="1">
    <location>
        <begin position="7"/>
        <end position="23"/>
    </location>
</feature>
<evidence type="ECO:0000256" key="1">
    <source>
        <dbReference type="SAM" id="Phobius"/>
    </source>
</evidence>
<organism evidence="2 3">
    <name type="scientific">Pontibacillus marinus BH030004 = DSM 16465</name>
    <dbReference type="NCBI Taxonomy" id="1385511"/>
    <lineage>
        <taxon>Bacteria</taxon>
        <taxon>Bacillati</taxon>
        <taxon>Bacillota</taxon>
        <taxon>Bacilli</taxon>
        <taxon>Bacillales</taxon>
        <taxon>Bacillaceae</taxon>
        <taxon>Pontibacillus</taxon>
    </lineage>
</organism>
<comment type="caution">
    <text evidence="2">The sequence shown here is derived from an EMBL/GenBank/DDBJ whole genome shotgun (WGS) entry which is preliminary data.</text>
</comment>
<feature type="transmembrane region" description="Helical" evidence="1">
    <location>
        <begin position="58"/>
        <end position="76"/>
    </location>
</feature>
<name>A0A0A5GJC5_9BACI</name>
<dbReference type="STRING" id="1385511.GCA_000425225_00838"/>
<keyword evidence="1" id="KW-1133">Transmembrane helix</keyword>
<protein>
    <submittedName>
        <fullName evidence="2">Uncharacterized protein</fullName>
    </submittedName>
</protein>
<dbReference type="AlphaFoldDB" id="A0A0A5GJC5"/>